<evidence type="ECO:0000256" key="3">
    <source>
        <dbReference type="ARBA" id="ARBA00022722"/>
    </source>
</evidence>
<comment type="subcellular location">
    <subcellularLocation>
        <location evidence="6">Cytoplasm</location>
    </subcellularLocation>
</comment>
<dbReference type="PANTHER" id="PTHR34276">
    <property type="entry name" value="MINI-RIBONUCLEASE 3"/>
    <property type="match status" value="1"/>
</dbReference>
<dbReference type="InterPro" id="IPR008226">
    <property type="entry name" value="Mini3_fam"/>
</dbReference>
<keyword evidence="6" id="KW-0460">Magnesium</keyword>
<feature type="domain" description="RNase III" evidence="8">
    <location>
        <begin position="14"/>
        <end position="111"/>
    </location>
</feature>
<evidence type="ECO:0000313" key="9">
    <source>
        <dbReference type="EMBL" id="ETA79711.1"/>
    </source>
</evidence>
<keyword evidence="4 6" id="KW-0255">Endonuclease</keyword>
<dbReference type="InterPro" id="IPR036389">
    <property type="entry name" value="RNase_III_sf"/>
</dbReference>
<dbReference type="SUPFAM" id="SSF69065">
    <property type="entry name" value="RNase III domain-like"/>
    <property type="match status" value="1"/>
</dbReference>
<dbReference type="EMBL" id="AXUN02000199">
    <property type="protein sequence ID" value="ETA79711.1"/>
    <property type="molecule type" value="Genomic_DNA"/>
</dbReference>
<keyword evidence="2 6" id="KW-0698">rRNA processing</keyword>
<comment type="function">
    <text evidence="6">Involved in correct processing of both the 5' and 3' ends of 23S rRNA precursor. Processes 30S rRNA precursor transcript even in absence of ribonuclease 3 (Rnc); Rnc processes 30S rRNA into smaller rRNA precursors.</text>
</comment>
<dbReference type="eggNOG" id="COG1939">
    <property type="taxonomic scope" value="Bacteria"/>
</dbReference>
<dbReference type="EC" id="3.1.26.-" evidence="6"/>
<reference evidence="9 10" key="1">
    <citation type="journal article" date="2014" name="Genome Announc.">
        <title>Genome Sequence of Youngiibacter fragilis, the Type Strain of the Genus Youngiibacter.</title>
        <authorList>
            <person name="Wawrik C.B."/>
            <person name="Callaghan A.V."/>
            <person name="Stamps B.W."/>
            <person name="Wawrik B."/>
        </authorList>
    </citation>
    <scope>NUCLEOTIDE SEQUENCE [LARGE SCALE GENOMIC DNA]</scope>
    <source>
        <strain evidence="9 10">232.1</strain>
    </source>
</reference>
<dbReference type="GO" id="GO:0019843">
    <property type="term" value="F:rRNA binding"/>
    <property type="evidence" value="ECO:0007669"/>
    <property type="project" value="UniProtKB-UniRule"/>
</dbReference>
<feature type="active site" evidence="6">
    <location>
        <position position="19"/>
    </location>
</feature>
<keyword evidence="5 6" id="KW-0378">Hydrolase</keyword>
<keyword evidence="10" id="KW-1185">Reference proteome</keyword>
<dbReference type="GO" id="GO:0005737">
    <property type="term" value="C:cytoplasm"/>
    <property type="evidence" value="ECO:0007669"/>
    <property type="project" value="UniProtKB-SubCell"/>
</dbReference>
<proteinExistence type="inferred from homology"/>
<dbReference type="GO" id="GO:0004525">
    <property type="term" value="F:ribonuclease III activity"/>
    <property type="evidence" value="ECO:0007669"/>
    <property type="project" value="InterPro"/>
</dbReference>
<keyword evidence="6" id="KW-0963">Cytoplasm</keyword>
<dbReference type="AlphaFoldDB" id="V7I351"/>
<keyword evidence="3 6" id="KW-0540">Nuclease</keyword>
<comment type="subunit">
    <text evidence="6">Homodimer.</text>
</comment>
<dbReference type="PIRSF" id="PIRSF005520">
    <property type="entry name" value="UCP005520"/>
    <property type="match status" value="1"/>
</dbReference>
<evidence type="ECO:0000256" key="5">
    <source>
        <dbReference type="ARBA" id="ARBA00022801"/>
    </source>
</evidence>
<dbReference type="STRING" id="994573.T472_0215500"/>
<dbReference type="GO" id="GO:0006364">
    <property type="term" value="P:rRNA processing"/>
    <property type="evidence" value="ECO:0007669"/>
    <property type="project" value="UniProtKB-UniRule"/>
</dbReference>
<evidence type="ECO:0000256" key="4">
    <source>
        <dbReference type="ARBA" id="ARBA00022759"/>
    </source>
</evidence>
<protein>
    <recommendedName>
        <fullName evidence="6">Mini-ribonuclease 3</fullName>
        <shortName evidence="6">Mini-3</shortName>
        <shortName evidence="6">Mini-RNase 3</shortName>
        <ecNumber evidence="6">3.1.26.-</ecNumber>
    </recommendedName>
    <alternativeName>
        <fullName evidence="6">Mini-RNase III</fullName>
        <shortName evidence="6">Mini-III</shortName>
    </alternativeName>
</protein>
<dbReference type="Gene3D" id="1.10.1520.10">
    <property type="entry name" value="Ribonuclease III domain"/>
    <property type="match status" value="1"/>
</dbReference>
<dbReference type="PANTHER" id="PTHR34276:SF1">
    <property type="entry name" value="MINI-RIBONUCLEASE 3"/>
    <property type="match status" value="1"/>
</dbReference>
<keyword evidence="6" id="KW-0699">rRNA-binding</keyword>
<dbReference type="InterPro" id="IPR000999">
    <property type="entry name" value="RNase_III_dom"/>
</dbReference>
<comment type="similarity">
    <text evidence="6">Belongs to the MrnC RNase family.</text>
</comment>
<accession>V7I351</accession>
<name>V7I351_9CLOT</name>
<organism evidence="9 10">
    <name type="scientific">Youngiibacter fragilis 232.1</name>
    <dbReference type="NCBI Taxonomy" id="994573"/>
    <lineage>
        <taxon>Bacteria</taxon>
        <taxon>Bacillati</taxon>
        <taxon>Bacillota</taxon>
        <taxon>Clostridia</taxon>
        <taxon>Eubacteriales</taxon>
        <taxon>Clostridiaceae</taxon>
        <taxon>Youngiibacter</taxon>
    </lineage>
</organism>
<comment type="cofactor">
    <cofactor evidence="6">
        <name>Mg(2+)</name>
        <dbReference type="ChEBI" id="CHEBI:18420"/>
    </cofactor>
</comment>
<keyword evidence="6" id="KW-0694">RNA-binding</keyword>
<evidence type="ECO:0000256" key="7">
    <source>
        <dbReference type="SAM" id="MobiDB-lite"/>
    </source>
</evidence>
<evidence type="ECO:0000256" key="1">
    <source>
        <dbReference type="ARBA" id="ARBA00022517"/>
    </source>
</evidence>
<dbReference type="HAMAP" id="MF_01468">
    <property type="entry name" value="RNase_Mini_III"/>
    <property type="match status" value="1"/>
</dbReference>
<gene>
    <name evidence="6" type="primary">mrnC</name>
    <name evidence="9" type="ORF">T472_0215500</name>
</gene>
<feature type="region of interest" description="Disordered" evidence="7">
    <location>
        <begin position="131"/>
        <end position="150"/>
    </location>
</feature>
<dbReference type="Proteomes" id="UP000017747">
    <property type="component" value="Unassembled WGS sequence"/>
</dbReference>
<keyword evidence="1 6" id="KW-0690">Ribosome biogenesis</keyword>
<sequence length="150" mass="17365">MEKKDAINLNPLILAFVGDSTFENFVRERIIRRGTASLPHKLHIEAIRYVKAANQSYIMEVIESLLSEEEAYIYKRGRNMKSMTVPKNAKVIDYRRATGFEALIGYLFLTGEEKRLNEIMELSAKAIEERKDEAHRDMKGVNDNGQERRT</sequence>
<comment type="caution">
    <text evidence="9">The sequence shown here is derived from an EMBL/GenBank/DDBJ whole genome shotgun (WGS) entry which is preliminary data.</text>
</comment>
<evidence type="ECO:0000256" key="2">
    <source>
        <dbReference type="ARBA" id="ARBA00022552"/>
    </source>
</evidence>
<dbReference type="Pfam" id="PF00636">
    <property type="entry name" value="Ribonuclease_3"/>
    <property type="match status" value="1"/>
</dbReference>
<evidence type="ECO:0000313" key="10">
    <source>
        <dbReference type="Proteomes" id="UP000017747"/>
    </source>
</evidence>
<evidence type="ECO:0000256" key="6">
    <source>
        <dbReference type="HAMAP-Rule" id="MF_01468"/>
    </source>
</evidence>
<evidence type="ECO:0000259" key="8">
    <source>
        <dbReference type="Pfam" id="PF00636"/>
    </source>
</evidence>